<proteinExistence type="predicted"/>
<reference evidence="2 3" key="1">
    <citation type="submission" date="2016-01" db="EMBL/GenBank/DDBJ databases">
        <title>The new phylogeny of the genus Mycobacterium.</title>
        <authorList>
            <person name="Tarcisio F."/>
            <person name="Conor M."/>
            <person name="Antonella G."/>
            <person name="Elisabetta G."/>
            <person name="Giulia F.S."/>
            <person name="Sara T."/>
            <person name="Anna F."/>
            <person name="Clotilde B."/>
            <person name="Roberto B."/>
            <person name="Veronica D.S."/>
            <person name="Fabio R."/>
            <person name="Monica P."/>
            <person name="Olivier J."/>
            <person name="Enrico T."/>
            <person name="Nicola S."/>
        </authorList>
    </citation>
    <scope>NUCLEOTIDE SEQUENCE [LARGE SCALE GENOMIC DNA]</scope>
    <source>
        <strain evidence="2 3">DSM 44153</strain>
    </source>
</reference>
<evidence type="ECO:0000259" key="1">
    <source>
        <dbReference type="Pfam" id="PF09995"/>
    </source>
</evidence>
<sequence length="278" mass="31579">MTAQLADRSSAAQLPDLDEDGFGLADFVGEFFVLLGAGATVFLQMAEPGVGHGVANHSDTLHRPLERLRTTMAYVYAVTMGTPEEKRAIVRLVNKAHVPVRSETYNAFDPELQLWVAATLYKNGADLYARFFGEPDEETADRIYRQSAVYGTALQVKPDMWPATRAEFEQYWQRKLPTLTVDDQVRAFIHALLRGGDSPLPVKALMPLNRFITTGLLPEHLREELRLSWGPIRQRGFELFMTVVPPVYRLVPGPIRRLPSTYYLWDMRRRLRSGRGFL</sequence>
<dbReference type="PANTHER" id="PTHR36151:SF3">
    <property type="entry name" value="ER-BOUND OXYGENASE MPAB_MPAB'_RUBBER OXYGENASE CATALYTIC DOMAIN-CONTAINING PROTEIN"/>
    <property type="match status" value="1"/>
</dbReference>
<name>A0A1X2EE35_9MYCO</name>
<dbReference type="GO" id="GO:0016491">
    <property type="term" value="F:oxidoreductase activity"/>
    <property type="evidence" value="ECO:0007669"/>
    <property type="project" value="InterPro"/>
</dbReference>
<comment type="caution">
    <text evidence="2">The sequence shown here is derived from an EMBL/GenBank/DDBJ whole genome shotgun (WGS) entry which is preliminary data.</text>
</comment>
<dbReference type="RefSeq" id="WP_085111446.1">
    <property type="nucleotide sequence ID" value="NZ_JACKSN010000034.1"/>
</dbReference>
<dbReference type="EMBL" id="LQPZ01000056">
    <property type="protein sequence ID" value="ORW98823.1"/>
    <property type="molecule type" value="Genomic_DNA"/>
</dbReference>
<protein>
    <recommendedName>
        <fullName evidence="1">ER-bound oxygenase mpaB/mpaB'/Rubber oxygenase catalytic domain-containing protein</fullName>
    </recommendedName>
</protein>
<dbReference type="InterPro" id="IPR018713">
    <property type="entry name" value="MPAB/Lcp_cat_dom"/>
</dbReference>
<dbReference type="STRING" id="1798.AWC30_01200"/>
<dbReference type="PANTHER" id="PTHR36151">
    <property type="entry name" value="BLR2777 PROTEIN"/>
    <property type="match status" value="1"/>
</dbReference>
<accession>A0A1X2EE35</accession>
<dbReference type="OrthoDB" id="3422701at2"/>
<evidence type="ECO:0000313" key="3">
    <source>
        <dbReference type="Proteomes" id="UP000193090"/>
    </source>
</evidence>
<organism evidence="2 3">
    <name type="scientific">Mycolicibacillus trivialis</name>
    <dbReference type="NCBI Taxonomy" id="1798"/>
    <lineage>
        <taxon>Bacteria</taxon>
        <taxon>Bacillati</taxon>
        <taxon>Actinomycetota</taxon>
        <taxon>Actinomycetes</taxon>
        <taxon>Mycobacteriales</taxon>
        <taxon>Mycobacteriaceae</taxon>
        <taxon>Mycolicibacillus</taxon>
    </lineage>
</organism>
<keyword evidence="3" id="KW-1185">Reference proteome</keyword>
<gene>
    <name evidence="2" type="ORF">AWC30_01200</name>
</gene>
<dbReference type="Proteomes" id="UP000193090">
    <property type="component" value="Unassembled WGS sequence"/>
</dbReference>
<feature type="domain" description="ER-bound oxygenase mpaB/mpaB'/Rubber oxygenase catalytic" evidence="1">
    <location>
        <begin position="30"/>
        <end position="244"/>
    </location>
</feature>
<dbReference type="Pfam" id="PF09995">
    <property type="entry name" value="MPAB_Lcp_cat"/>
    <property type="match status" value="1"/>
</dbReference>
<evidence type="ECO:0000313" key="2">
    <source>
        <dbReference type="EMBL" id="ORW98823.1"/>
    </source>
</evidence>
<dbReference type="AlphaFoldDB" id="A0A1X2EE35"/>